<name>A0A2I0JRB5_PUNGR</name>
<proteinExistence type="predicted"/>
<comment type="caution">
    <text evidence="1">The sequence shown here is derived from an EMBL/GenBank/DDBJ whole genome shotgun (WGS) entry which is preliminary data.</text>
</comment>
<dbReference type="EMBL" id="PGOL01001341">
    <property type="protein sequence ID" value="PKI58771.1"/>
    <property type="molecule type" value="Genomic_DNA"/>
</dbReference>
<organism evidence="1 2">
    <name type="scientific">Punica granatum</name>
    <name type="common">Pomegranate</name>
    <dbReference type="NCBI Taxonomy" id="22663"/>
    <lineage>
        <taxon>Eukaryota</taxon>
        <taxon>Viridiplantae</taxon>
        <taxon>Streptophyta</taxon>
        <taxon>Embryophyta</taxon>
        <taxon>Tracheophyta</taxon>
        <taxon>Spermatophyta</taxon>
        <taxon>Magnoliopsida</taxon>
        <taxon>eudicotyledons</taxon>
        <taxon>Gunneridae</taxon>
        <taxon>Pentapetalae</taxon>
        <taxon>rosids</taxon>
        <taxon>malvids</taxon>
        <taxon>Myrtales</taxon>
        <taxon>Lythraceae</taxon>
        <taxon>Punica</taxon>
    </lineage>
</organism>
<evidence type="ECO:0000313" key="2">
    <source>
        <dbReference type="Proteomes" id="UP000233551"/>
    </source>
</evidence>
<accession>A0A2I0JRB5</accession>
<sequence>MSRVDLCTLTRLRARFEAAQVKFSSISPLLFVDLLRFGSEPIGYVLHVVQRPKPSITGSNAPHTLNARNPSAKCDLTSSHHHAPSTTHVEGNLDRVCKSWLDIIRELDRFNGYHENQSVLLSLIGSIGPDPRLFEPALL</sequence>
<dbReference type="Proteomes" id="UP000233551">
    <property type="component" value="Unassembled WGS sequence"/>
</dbReference>
<evidence type="ECO:0000313" key="1">
    <source>
        <dbReference type="EMBL" id="PKI58771.1"/>
    </source>
</evidence>
<protein>
    <submittedName>
        <fullName evidence="1">Uncharacterized protein</fullName>
    </submittedName>
</protein>
<keyword evidence="2" id="KW-1185">Reference proteome</keyword>
<reference evidence="1 2" key="1">
    <citation type="submission" date="2017-11" db="EMBL/GenBank/DDBJ databases">
        <title>De-novo sequencing of pomegranate (Punica granatum L.) genome.</title>
        <authorList>
            <person name="Akparov Z."/>
            <person name="Amiraslanov A."/>
            <person name="Hajiyeva S."/>
            <person name="Abbasov M."/>
            <person name="Kaur K."/>
            <person name="Hamwieh A."/>
            <person name="Solovyev V."/>
            <person name="Salamov A."/>
            <person name="Braich B."/>
            <person name="Kosarev P."/>
            <person name="Mahmoud A."/>
            <person name="Hajiyev E."/>
            <person name="Babayeva S."/>
            <person name="Izzatullayeva V."/>
            <person name="Mammadov A."/>
            <person name="Mammadov A."/>
            <person name="Sharifova S."/>
            <person name="Ojaghi J."/>
            <person name="Eynullazada K."/>
            <person name="Bayramov B."/>
            <person name="Abdulazimova A."/>
            <person name="Shahmuradov I."/>
        </authorList>
    </citation>
    <scope>NUCLEOTIDE SEQUENCE [LARGE SCALE GENOMIC DNA]</scope>
    <source>
        <strain evidence="2">cv. AG2017</strain>
        <tissue evidence="1">Leaf</tissue>
    </source>
</reference>
<gene>
    <name evidence="1" type="ORF">CRG98_020830</name>
</gene>
<dbReference type="AlphaFoldDB" id="A0A2I0JRB5"/>